<comment type="caution">
    <text evidence="1">The sequence shown here is derived from an EMBL/GenBank/DDBJ whole genome shotgun (WGS) entry which is preliminary data.</text>
</comment>
<gene>
    <name evidence="1" type="ORF">TNCT_26061</name>
</gene>
<keyword evidence="2" id="KW-1185">Reference proteome</keyword>
<evidence type="ECO:0000313" key="2">
    <source>
        <dbReference type="Proteomes" id="UP000887116"/>
    </source>
</evidence>
<reference evidence="1" key="1">
    <citation type="submission" date="2020-07" db="EMBL/GenBank/DDBJ databases">
        <title>Multicomponent nature underlies the extraordinary mechanical properties of spider dragline silk.</title>
        <authorList>
            <person name="Kono N."/>
            <person name="Nakamura H."/>
            <person name="Mori M."/>
            <person name="Yoshida Y."/>
            <person name="Ohtoshi R."/>
            <person name="Malay A.D."/>
            <person name="Moran D.A.P."/>
            <person name="Tomita M."/>
            <person name="Numata K."/>
            <person name="Arakawa K."/>
        </authorList>
    </citation>
    <scope>NUCLEOTIDE SEQUENCE</scope>
</reference>
<dbReference type="Proteomes" id="UP000887116">
    <property type="component" value="Unassembled WGS sequence"/>
</dbReference>
<name>A0A8X6JLB5_TRICU</name>
<organism evidence="1 2">
    <name type="scientific">Trichonephila clavata</name>
    <name type="common">Joro spider</name>
    <name type="synonym">Nephila clavata</name>
    <dbReference type="NCBI Taxonomy" id="2740835"/>
    <lineage>
        <taxon>Eukaryota</taxon>
        <taxon>Metazoa</taxon>
        <taxon>Ecdysozoa</taxon>
        <taxon>Arthropoda</taxon>
        <taxon>Chelicerata</taxon>
        <taxon>Arachnida</taxon>
        <taxon>Araneae</taxon>
        <taxon>Araneomorphae</taxon>
        <taxon>Entelegynae</taxon>
        <taxon>Araneoidea</taxon>
        <taxon>Nephilidae</taxon>
        <taxon>Trichonephila</taxon>
    </lineage>
</organism>
<evidence type="ECO:0000313" key="1">
    <source>
        <dbReference type="EMBL" id="GFR30008.1"/>
    </source>
</evidence>
<proteinExistence type="predicted"/>
<accession>A0A8X6JLB5</accession>
<dbReference type="EMBL" id="BMAO01019352">
    <property type="protein sequence ID" value="GFR30008.1"/>
    <property type="molecule type" value="Genomic_DNA"/>
</dbReference>
<protein>
    <submittedName>
        <fullName evidence="1">Uncharacterized protein</fullName>
    </submittedName>
</protein>
<dbReference type="AlphaFoldDB" id="A0A8X6JLB5"/>
<sequence>MGYVYYELRSKCQQVGVNINQELLGKVYPFLFQCQSSLCALKAGIQQTDVCLSHRKHFCSECNHQRSGMNRQVTEYSYFPKVLDNACAMTFRVVTGRMEYII</sequence>